<evidence type="ECO:0000256" key="2">
    <source>
        <dbReference type="ARBA" id="ARBA00022827"/>
    </source>
</evidence>
<dbReference type="InterPro" id="IPR016166">
    <property type="entry name" value="FAD-bd_PCMH"/>
</dbReference>
<evidence type="ECO:0000313" key="5">
    <source>
        <dbReference type="Proteomes" id="UP000242763"/>
    </source>
</evidence>
<evidence type="ECO:0000313" key="4">
    <source>
        <dbReference type="EMBL" id="SFI43045.1"/>
    </source>
</evidence>
<dbReference type="GO" id="GO:0004458">
    <property type="term" value="F:D-lactate dehydrogenase (cytochrome) activity"/>
    <property type="evidence" value="ECO:0007669"/>
    <property type="project" value="TreeGrafter"/>
</dbReference>
<evidence type="ECO:0000259" key="3">
    <source>
        <dbReference type="PROSITE" id="PS51387"/>
    </source>
</evidence>
<keyword evidence="5" id="KW-1185">Reference proteome</keyword>
<name>A0A1I3I4Z2_9HYPH</name>
<dbReference type="SUPFAM" id="SSF55103">
    <property type="entry name" value="FAD-linked oxidases, C-terminal domain"/>
    <property type="match status" value="1"/>
</dbReference>
<dbReference type="SUPFAM" id="SSF56176">
    <property type="entry name" value="FAD-binding/transporter-associated domain-like"/>
    <property type="match status" value="1"/>
</dbReference>
<proteinExistence type="predicted"/>
<protein>
    <submittedName>
        <fullName evidence="4">FAD/FMN-containing dehydrogenase</fullName>
    </submittedName>
</protein>
<keyword evidence="2" id="KW-0274">FAD</keyword>
<dbReference type="PANTHER" id="PTHR11748:SF119">
    <property type="entry name" value="D-2-HYDROXYGLUTARATE DEHYDROGENASE"/>
    <property type="match status" value="1"/>
</dbReference>
<dbReference type="GO" id="GO:0008720">
    <property type="term" value="F:D-lactate dehydrogenase (NAD+) activity"/>
    <property type="evidence" value="ECO:0007669"/>
    <property type="project" value="TreeGrafter"/>
</dbReference>
<dbReference type="Proteomes" id="UP000242763">
    <property type="component" value="Unassembled WGS sequence"/>
</dbReference>
<dbReference type="EMBL" id="FORF01000002">
    <property type="protein sequence ID" value="SFI43045.1"/>
    <property type="molecule type" value="Genomic_DNA"/>
</dbReference>
<dbReference type="Pfam" id="PF01565">
    <property type="entry name" value="FAD_binding_4"/>
    <property type="match status" value="1"/>
</dbReference>
<dbReference type="InterPro" id="IPR006094">
    <property type="entry name" value="Oxid_FAD_bind_N"/>
</dbReference>
<dbReference type="InterPro" id="IPR016164">
    <property type="entry name" value="FAD-linked_Oxase-like_C"/>
</dbReference>
<accession>A0A1I3I4Z2</accession>
<dbReference type="GO" id="GO:0071949">
    <property type="term" value="F:FAD binding"/>
    <property type="evidence" value="ECO:0007669"/>
    <property type="project" value="InterPro"/>
</dbReference>
<dbReference type="InterPro" id="IPR016169">
    <property type="entry name" value="FAD-bd_PCMH_sub2"/>
</dbReference>
<dbReference type="AlphaFoldDB" id="A0A1I3I4Z2"/>
<dbReference type="Gene3D" id="3.30.465.10">
    <property type="match status" value="1"/>
</dbReference>
<dbReference type="InterPro" id="IPR036318">
    <property type="entry name" value="FAD-bd_PCMH-like_sf"/>
</dbReference>
<feature type="domain" description="FAD-binding PCMH-type" evidence="3">
    <location>
        <begin position="42"/>
        <end position="215"/>
    </location>
</feature>
<dbReference type="PROSITE" id="PS51387">
    <property type="entry name" value="FAD_PCMH"/>
    <property type="match status" value="1"/>
</dbReference>
<sequence>MTSNIEACREALAHLDLDCNVNTVQQKSRDFYWYSPILKEQLGHITADFVVAPRNEAEVVEILATCYKHNVPVTTRGAGTGNYGQAMPLFGGVVLHMKHLGNVVAINDDHFIAQGGAVIEHIETSLRAVGKEIRLFPSTMSSATIGGFIAGGSSGVGAIRWGGLRNPANIRRLRLVTMEETPRVLDLVGEDISKAAHAYGVNGVIVEVEMPADPSTDWVDVMIGVDSFDNSCRLALQIGEDATIDKRMLSNFESAIPMAYFLRHRRFFVEGEALLAVTVSRATVERLVEVVEAYEGARIALRYDQLEEGLKLPAAFELAWNHTTLRALRVDPTITYLQMLVPRPVMFEKQAEVKARFGDELLLHYEFTRFDGVVAPVALPIVRHTTNERLEEIIQILEQELGLPVFNPHRVTLEEGGMKKTNPVQLEFKKQADPKGLLNPGKMIAWDNPDWVPVAGKTYLFAE</sequence>
<dbReference type="PANTHER" id="PTHR11748">
    <property type="entry name" value="D-LACTATE DEHYDROGENASE"/>
    <property type="match status" value="1"/>
</dbReference>
<evidence type="ECO:0000256" key="1">
    <source>
        <dbReference type="ARBA" id="ARBA00022630"/>
    </source>
</evidence>
<organism evidence="4 5">
    <name type="scientific">Aquamicrobium aerolatum DSM 21857</name>
    <dbReference type="NCBI Taxonomy" id="1121003"/>
    <lineage>
        <taxon>Bacteria</taxon>
        <taxon>Pseudomonadati</taxon>
        <taxon>Pseudomonadota</taxon>
        <taxon>Alphaproteobacteria</taxon>
        <taxon>Hyphomicrobiales</taxon>
        <taxon>Phyllobacteriaceae</taxon>
        <taxon>Aerobium</taxon>
    </lineage>
</organism>
<dbReference type="STRING" id="1121003.SAMN03080618_00398"/>
<dbReference type="RefSeq" id="WP_091517967.1">
    <property type="nucleotide sequence ID" value="NZ_FORF01000002.1"/>
</dbReference>
<gene>
    <name evidence="4" type="ORF">SAMN03080618_00398</name>
</gene>
<dbReference type="GO" id="GO:1903457">
    <property type="term" value="P:lactate catabolic process"/>
    <property type="evidence" value="ECO:0007669"/>
    <property type="project" value="TreeGrafter"/>
</dbReference>
<dbReference type="OrthoDB" id="9811261at2"/>
<reference evidence="5" key="1">
    <citation type="submission" date="2016-10" db="EMBL/GenBank/DDBJ databases">
        <authorList>
            <person name="Varghese N."/>
            <person name="Submissions S."/>
        </authorList>
    </citation>
    <scope>NUCLEOTIDE SEQUENCE [LARGE SCALE GENOMIC DNA]</scope>
    <source>
        <strain evidence="5">DSM 21857</strain>
    </source>
</reference>
<keyword evidence="1" id="KW-0285">Flavoprotein</keyword>